<dbReference type="AlphaFoldDB" id="A0A5C3LSB6"/>
<evidence type="ECO:0000313" key="3">
    <source>
        <dbReference type="Proteomes" id="UP000308652"/>
    </source>
</evidence>
<protein>
    <submittedName>
        <fullName evidence="2">Uncharacterized protein</fullName>
    </submittedName>
</protein>
<feature type="compositionally biased region" description="Polar residues" evidence="1">
    <location>
        <begin position="7"/>
        <end position="20"/>
    </location>
</feature>
<evidence type="ECO:0000256" key="1">
    <source>
        <dbReference type="SAM" id="MobiDB-lite"/>
    </source>
</evidence>
<sequence>MGLDRTWSGTRATEASSNWASGPARPFNVTINNLVLDPSLSGGTFSGSGSSHGHSFTIRKGRFTGTGPSVKFDIIYNSGIPREKFSGKLQYNDSQLNGTVKVKNPESLPASYNGYRASISLS</sequence>
<proteinExistence type="predicted"/>
<accession>A0A5C3LSB6</accession>
<keyword evidence="3" id="KW-1185">Reference proteome</keyword>
<evidence type="ECO:0000313" key="2">
    <source>
        <dbReference type="EMBL" id="TFK35725.1"/>
    </source>
</evidence>
<feature type="region of interest" description="Disordered" evidence="1">
    <location>
        <begin position="1"/>
        <end position="25"/>
    </location>
</feature>
<reference evidence="2 3" key="1">
    <citation type="journal article" date="2019" name="Nat. Ecol. Evol.">
        <title>Megaphylogeny resolves global patterns of mushroom evolution.</title>
        <authorList>
            <person name="Varga T."/>
            <person name="Krizsan K."/>
            <person name="Foldi C."/>
            <person name="Dima B."/>
            <person name="Sanchez-Garcia M."/>
            <person name="Sanchez-Ramirez S."/>
            <person name="Szollosi G.J."/>
            <person name="Szarkandi J.G."/>
            <person name="Papp V."/>
            <person name="Albert L."/>
            <person name="Andreopoulos W."/>
            <person name="Angelini C."/>
            <person name="Antonin V."/>
            <person name="Barry K.W."/>
            <person name="Bougher N.L."/>
            <person name="Buchanan P."/>
            <person name="Buyck B."/>
            <person name="Bense V."/>
            <person name="Catcheside P."/>
            <person name="Chovatia M."/>
            <person name="Cooper J."/>
            <person name="Damon W."/>
            <person name="Desjardin D."/>
            <person name="Finy P."/>
            <person name="Geml J."/>
            <person name="Haridas S."/>
            <person name="Hughes K."/>
            <person name="Justo A."/>
            <person name="Karasinski D."/>
            <person name="Kautmanova I."/>
            <person name="Kiss B."/>
            <person name="Kocsube S."/>
            <person name="Kotiranta H."/>
            <person name="LaButti K.M."/>
            <person name="Lechner B.E."/>
            <person name="Liimatainen K."/>
            <person name="Lipzen A."/>
            <person name="Lukacs Z."/>
            <person name="Mihaltcheva S."/>
            <person name="Morgado L.N."/>
            <person name="Niskanen T."/>
            <person name="Noordeloos M.E."/>
            <person name="Ohm R.A."/>
            <person name="Ortiz-Santana B."/>
            <person name="Ovrebo C."/>
            <person name="Racz N."/>
            <person name="Riley R."/>
            <person name="Savchenko A."/>
            <person name="Shiryaev A."/>
            <person name="Soop K."/>
            <person name="Spirin V."/>
            <person name="Szebenyi C."/>
            <person name="Tomsovsky M."/>
            <person name="Tulloss R.E."/>
            <person name="Uehling J."/>
            <person name="Grigoriev I.V."/>
            <person name="Vagvolgyi C."/>
            <person name="Papp T."/>
            <person name="Martin F.M."/>
            <person name="Miettinen O."/>
            <person name="Hibbett D.S."/>
            <person name="Nagy L.G."/>
        </authorList>
    </citation>
    <scope>NUCLEOTIDE SEQUENCE [LARGE SCALE GENOMIC DNA]</scope>
    <source>
        <strain evidence="2 3">CBS 166.37</strain>
    </source>
</reference>
<gene>
    <name evidence="2" type="ORF">BDQ12DRAFT_725769</name>
</gene>
<dbReference type="Proteomes" id="UP000308652">
    <property type="component" value="Unassembled WGS sequence"/>
</dbReference>
<name>A0A5C3LSB6_9AGAR</name>
<organism evidence="2 3">
    <name type="scientific">Crucibulum laeve</name>
    <dbReference type="NCBI Taxonomy" id="68775"/>
    <lineage>
        <taxon>Eukaryota</taxon>
        <taxon>Fungi</taxon>
        <taxon>Dikarya</taxon>
        <taxon>Basidiomycota</taxon>
        <taxon>Agaricomycotina</taxon>
        <taxon>Agaricomycetes</taxon>
        <taxon>Agaricomycetidae</taxon>
        <taxon>Agaricales</taxon>
        <taxon>Agaricineae</taxon>
        <taxon>Nidulariaceae</taxon>
        <taxon>Crucibulum</taxon>
    </lineage>
</organism>
<dbReference type="EMBL" id="ML213619">
    <property type="protein sequence ID" value="TFK35725.1"/>
    <property type="molecule type" value="Genomic_DNA"/>
</dbReference>